<gene>
    <name evidence="4" type="ORF">RR42_m1066</name>
</gene>
<dbReference type="Gene3D" id="3.10.180.10">
    <property type="entry name" value="2,3-Dihydroxybiphenyl 1,2-Dioxygenase, domain 1"/>
    <property type="match status" value="1"/>
</dbReference>
<dbReference type="SUPFAM" id="SSF54593">
    <property type="entry name" value="Glyoxalase/Bleomycin resistance protein/Dihydroxybiphenyl dioxygenase"/>
    <property type="match status" value="1"/>
</dbReference>
<dbReference type="RefSeq" id="WP_043344637.1">
    <property type="nucleotide sequence ID" value="NZ_CP010536.1"/>
</dbReference>
<dbReference type="InterPro" id="IPR004360">
    <property type="entry name" value="Glyas_Fos-R_dOase_dom"/>
</dbReference>
<evidence type="ECO:0000259" key="3">
    <source>
        <dbReference type="PROSITE" id="PS51819"/>
    </source>
</evidence>
<evidence type="ECO:0000256" key="1">
    <source>
        <dbReference type="ARBA" id="ARBA00022723"/>
    </source>
</evidence>
<reference evidence="4 5" key="1">
    <citation type="journal article" date="2015" name="Genome Announc.">
        <title>Complete Genome Sequence of Cupriavidus basilensis 4G11, Isolated from the Oak Ridge Field Research Center Site.</title>
        <authorList>
            <person name="Ray J."/>
            <person name="Waters R.J."/>
            <person name="Skerker J.M."/>
            <person name="Kuehl J.V."/>
            <person name="Price M.N."/>
            <person name="Huang J."/>
            <person name="Chakraborty R."/>
            <person name="Arkin A.P."/>
            <person name="Deutschbauer A."/>
        </authorList>
    </citation>
    <scope>NUCLEOTIDE SEQUENCE [LARGE SCALE GENOMIC DNA]</scope>
    <source>
        <strain evidence="4">4G11</strain>
    </source>
</reference>
<feature type="region of interest" description="Disordered" evidence="2">
    <location>
        <begin position="132"/>
        <end position="157"/>
    </location>
</feature>
<dbReference type="GO" id="GO:0004462">
    <property type="term" value="F:lactoylglutathione lyase activity"/>
    <property type="evidence" value="ECO:0007669"/>
    <property type="project" value="InterPro"/>
</dbReference>
<evidence type="ECO:0000313" key="4">
    <source>
        <dbReference type="EMBL" id="AJG18473.1"/>
    </source>
</evidence>
<dbReference type="InterPro" id="IPR037523">
    <property type="entry name" value="VOC_core"/>
</dbReference>
<sequence length="157" mass="17143">MTSKLRHIALSVPDPWAAAEFYQKAFGFRKVGETDSSLARGVYLTDGTMSIALLNYKSDEAAGEERGKDFVGLHHIGVWVDDIAEARKTVEEAGGRYYMGEVPVKGNIFYEVKYRDPHDIIIDLTDHGWGGASKEGNSGGGGPALRNPDLKADREGL</sequence>
<dbReference type="KEGG" id="cbw:RR42_m1066"/>
<dbReference type="InterPro" id="IPR051785">
    <property type="entry name" value="MMCE/EMCE_epimerase"/>
</dbReference>
<dbReference type="EMBL" id="CP010536">
    <property type="protein sequence ID" value="AJG18473.1"/>
    <property type="molecule type" value="Genomic_DNA"/>
</dbReference>
<dbReference type="InterPro" id="IPR029068">
    <property type="entry name" value="Glyas_Bleomycin-R_OHBP_Dase"/>
</dbReference>
<proteinExistence type="predicted"/>
<dbReference type="OrthoDB" id="4725692at2"/>
<dbReference type="STRING" id="68895.RR42_m1066"/>
<protein>
    <recommendedName>
        <fullName evidence="3">VOC domain-containing protein</fullName>
    </recommendedName>
</protein>
<dbReference type="InterPro" id="IPR018146">
    <property type="entry name" value="Glyoxalase_1_CS"/>
</dbReference>
<name>A0A0C4Y6B1_9BURK</name>
<keyword evidence="1" id="KW-0479">Metal-binding</keyword>
<dbReference type="AlphaFoldDB" id="A0A0C4Y6B1"/>
<dbReference type="PANTHER" id="PTHR43048:SF6">
    <property type="entry name" value="BLR8189 PROTEIN"/>
    <property type="match status" value="1"/>
</dbReference>
<feature type="domain" description="VOC" evidence="3">
    <location>
        <begin position="4"/>
        <end position="127"/>
    </location>
</feature>
<evidence type="ECO:0000313" key="5">
    <source>
        <dbReference type="Proteomes" id="UP000031843"/>
    </source>
</evidence>
<evidence type="ECO:0000256" key="2">
    <source>
        <dbReference type="SAM" id="MobiDB-lite"/>
    </source>
</evidence>
<dbReference type="GO" id="GO:0046491">
    <property type="term" value="P:L-methylmalonyl-CoA metabolic process"/>
    <property type="evidence" value="ECO:0007669"/>
    <property type="project" value="TreeGrafter"/>
</dbReference>
<organism evidence="4 5">
    <name type="scientific">Cupriavidus basilensis</name>
    <dbReference type="NCBI Taxonomy" id="68895"/>
    <lineage>
        <taxon>Bacteria</taxon>
        <taxon>Pseudomonadati</taxon>
        <taxon>Pseudomonadota</taxon>
        <taxon>Betaproteobacteria</taxon>
        <taxon>Burkholderiales</taxon>
        <taxon>Burkholderiaceae</taxon>
        <taxon>Cupriavidus</taxon>
    </lineage>
</organism>
<feature type="compositionally biased region" description="Gly residues" evidence="2">
    <location>
        <begin position="132"/>
        <end position="143"/>
    </location>
</feature>
<dbReference type="PROSITE" id="PS51819">
    <property type="entry name" value="VOC"/>
    <property type="match status" value="1"/>
</dbReference>
<keyword evidence="5" id="KW-1185">Reference proteome</keyword>
<dbReference type="GO" id="GO:0046872">
    <property type="term" value="F:metal ion binding"/>
    <property type="evidence" value="ECO:0007669"/>
    <property type="project" value="UniProtKB-KW"/>
</dbReference>
<dbReference type="PANTHER" id="PTHR43048">
    <property type="entry name" value="METHYLMALONYL-COA EPIMERASE"/>
    <property type="match status" value="1"/>
</dbReference>
<dbReference type="GO" id="GO:0004493">
    <property type="term" value="F:methylmalonyl-CoA epimerase activity"/>
    <property type="evidence" value="ECO:0007669"/>
    <property type="project" value="TreeGrafter"/>
</dbReference>
<feature type="compositionally biased region" description="Basic and acidic residues" evidence="2">
    <location>
        <begin position="148"/>
        <end position="157"/>
    </location>
</feature>
<accession>A0A0C4Y6B1</accession>
<dbReference type="PROSITE" id="PS00934">
    <property type="entry name" value="GLYOXALASE_I_1"/>
    <property type="match status" value="1"/>
</dbReference>
<dbReference type="Proteomes" id="UP000031843">
    <property type="component" value="Chromosome main"/>
</dbReference>
<dbReference type="Pfam" id="PF00903">
    <property type="entry name" value="Glyoxalase"/>
    <property type="match status" value="1"/>
</dbReference>